<organism evidence="2 3">
    <name type="scientific">Caballeronia sordidicola</name>
    <name type="common">Burkholderia sordidicola</name>
    <dbReference type="NCBI Taxonomy" id="196367"/>
    <lineage>
        <taxon>Bacteria</taxon>
        <taxon>Pseudomonadati</taxon>
        <taxon>Pseudomonadota</taxon>
        <taxon>Betaproteobacteria</taxon>
        <taxon>Burkholderiales</taxon>
        <taxon>Burkholderiaceae</taxon>
        <taxon>Caballeronia</taxon>
    </lineage>
</organism>
<evidence type="ECO:0000313" key="2">
    <source>
        <dbReference type="EMBL" id="OTP75165.1"/>
    </source>
</evidence>
<accession>A0A242MUV6</accession>
<reference evidence="2 3" key="1">
    <citation type="submission" date="2017-03" db="EMBL/GenBank/DDBJ databases">
        <title>Genome analysis of strain PAMC 26510.</title>
        <authorList>
            <person name="Oh H.-M."/>
            <person name="Yang J.-A."/>
        </authorList>
    </citation>
    <scope>NUCLEOTIDE SEQUENCE [LARGE SCALE GENOMIC DNA]</scope>
    <source>
        <strain evidence="2 3">PAMC 26510</strain>
    </source>
</reference>
<sequence>MAFVHCIVGMRASNSVCFLDVVEAAENRAAYPGRGPYEAAGRAMRTGTPVPHTKTPLARRRCTSTVNERQLRGFGSGVSAQVKES</sequence>
<dbReference type="Proteomes" id="UP000194546">
    <property type="component" value="Unassembled WGS sequence"/>
</dbReference>
<gene>
    <name evidence="2" type="ORF">PAMC26510_14590</name>
</gene>
<comment type="caution">
    <text evidence="2">The sequence shown here is derived from an EMBL/GenBank/DDBJ whole genome shotgun (WGS) entry which is preliminary data.</text>
</comment>
<evidence type="ECO:0000313" key="3">
    <source>
        <dbReference type="Proteomes" id="UP000194546"/>
    </source>
</evidence>
<name>A0A242MUV6_CABSO</name>
<proteinExistence type="predicted"/>
<feature type="region of interest" description="Disordered" evidence="1">
    <location>
        <begin position="33"/>
        <end position="55"/>
    </location>
</feature>
<dbReference type="AlphaFoldDB" id="A0A242MUV6"/>
<protein>
    <submittedName>
        <fullName evidence="2">Uncharacterized protein</fullName>
    </submittedName>
</protein>
<dbReference type="EMBL" id="NBTY01000075">
    <property type="protein sequence ID" value="OTP75165.1"/>
    <property type="molecule type" value="Genomic_DNA"/>
</dbReference>
<evidence type="ECO:0000256" key="1">
    <source>
        <dbReference type="SAM" id="MobiDB-lite"/>
    </source>
</evidence>